<gene>
    <name evidence="1" type="ORF">OG442_38195</name>
</gene>
<accession>A0ABZ2ADW8</accession>
<name>A0ABZ2ADW8_STRNV</name>
<reference evidence="1" key="1">
    <citation type="submission" date="2022-10" db="EMBL/GenBank/DDBJ databases">
        <title>The complete genomes of actinobacterial strains from the NBC collection.</title>
        <authorList>
            <person name="Joergensen T.S."/>
            <person name="Alvarez Arevalo M."/>
            <person name="Sterndorff E.B."/>
            <person name="Faurdal D."/>
            <person name="Vuksanovic O."/>
            <person name="Mourched A.-S."/>
            <person name="Charusanti P."/>
            <person name="Shaw S."/>
            <person name="Blin K."/>
            <person name="Weber T."/>
        </authorList>
    </citation>
    <scope>NUCLEOTIDE SEQUENCE</scope>
    <source>
        <strain evidence="1">NBC_01432</strain>
    </source>
</reference>
<sequence length="89" mass="9738">MSGLWHQVMRSMSQPDASPDDDILALAAADIALRNHPEPPADADVVLDIARSEFAAVLTVRQARAALQRAREMAREQASRDRDRTDGDG</sequence>
<dbReference type="Proteomes" id="UP001432209">
    <property type="component" value="Chromosome"/>
</dbReference>
<dbReference type="EMBL" id="CP109495">
    <property type="protein sequence ID" value="WUX56907.1"/>
    <property type="molecule type" value="Genomic_DNA"/>
</dbReference>
<keyword evidence="2" id="KW-1185">Reference proteome</keyword>
<proteinExistence type="predicted"/>
<organism evidence="1 2">
    <name type="scientific">Streptomyces niveus</name>
    <name type="common">Streptomyces spheroides</name>
    <dbReference type="NCBI Taxonomy" id="193462"/>
    <lineage>
        <taxon>Bacteria</taxon>
        <taxon>Bacillati</taxon>
        <taxon>Actinomycetota</taxon>
        <taxon>Actinomycetes</taxon>
        <taxon>Kitasatosporales</taxon>
        <taxon>Streptomycetaceae</taxon>
        <taxon>Streptomyces</taxon>
    </lineage>
</organism>
<dbReference type="RefSeq" id="WP_329081834.1">
    <property type="nucleotide sequence ID" value="NZ_CP108849.2"/>
</dbReference>
<protein>
    <submittedName>
        <fullName evidence="1">Uncharacterized protein</fullName>
    </submittedName>
</protein>
<evidence type="ECO:0000313" key="1">
    <source>
        <dbReference type="EMBL" id="WUX56907.1"/>
    </source>
</evidence>
<dbReference type="GeneID" id="91339837"/>
<evidence type="ECO:0000313" key="2">
    <source>
        <dbReference type="Proteomes" id="UP001432209"/>
    </source>
</evidence>